<keyword evidence="1" id="KW-0732">Signal</keyword>
<dbReference type="STRING" id="84698.SAMN04488528_101442"/>
<feature type="domain" description="G5" evidence="2">
    <location>
        <begin position="179"/>
        <end position="259"/>
    </location>
</feature>
<evidence type="ECO:0000313" key="3">
    <source>
        <dbReference type="EMBL" id="SFB14866.1"/>
    </source>
</evidence>
<protein>
    <recommendedName>
        <fullName evidence="2">G5 domain-containing protein</fullName>
    </recommendedName>
</protein>
<dbReference type="GO" id="GO:0009254">
    <property type="term" value="P:peptidoglycan turnover"/>
    <property type="evidence" value="ECO:0007669"/>
    <property type="project" value="InterPro"/>
</dbReference>
<dbReference type="Pfam" id="PF03990">
    <property type="entry name" value="DUF348"/>
    <property type="match status" value="2"/>
</dbReference>
<dbReference type="GO" id="GO:0004553">
    <property type="term" value="F:hydrolase activity, hydrolyzing O-glycosyl compounds"/>
    <property type="evidence" value="ECO:0007669"/>
    <property type="project" value="InterPro"/>
</dbReference>
<dbReference type="CDD" id="cd14667">
    <property type="entry name" value="3D_containing_proteins"/>
    <property type="match status" value="1"/>
</dbReference>
<dbReference type="InterPro" id="IPR007137">
    <property type="entry name" value="DUF348"/>
</dbReference>
<dbReference type="InterPro" id="IPR011098">
    <property type="entry name" value="G5_dom"/>
</dbReference>
<evidence type="ECO:0000256" key="1">
    <source>
        <dbReference type="ARBA" id="ARBA00022729"/>
    </source>
</evidence>
<dbReference type="Pfam" id="PF07501">
    <property type="entry name" value="G5"/>
    <property type="match status" value="1"/>
</dbReference>
<dbReference type="InterPro" id="IPR051933">
    <property type="entry name" value="Resuscitation_pf_RpfB"/>
</dbReference>
<dbReference type="AlphaFoldDB" id="A0A1I0YPZ0"/>
<evidence type="ECO:0000259" key="2">
    <source>
        <dbReference type="PROSITE" id="PS51109"/>
    </source>
</evidence>
<dbReference type="Pfam" id="PF06725">
    <property type="entry name" value="3D"/>
    <property type="match status" value="1"/>
</dbReference>
<dbReference type="Proteomes" id="UP000198619">
    <property type="component" value="Unassembled WGS sequence"/>
</dbReference>
<dbReference type="SMART" id="SM01208">
    <property type="entry name" value="G5"/>
    <property type="match status" value="1"/>
</dbReference>
<dbReference type="Gene3D" id="2.40.40.10">
    <property type="entry name" value="RlpA-like domain"/>
    <property type="match status" value="1"/>
</dbReference>
<dbReference type="InterPro" id="IPR059180">
    <property type="entry name" value="3D_YorM"/>
</dbReference>
<gene>
    <name evidence="3" type="ORF">SAMN04488528_101442</name>
</gene>
<dbReference type="InterPro" id="IPR010611">
    <property type="entry name" value="3D_dom"/>
</dbReference>
<dbReference type="GO" id="GO:0019867">
    <property type="term" value="C:outer membrane"/>
    <property type="evidence" value="ECO:0007669"/>
    <property type="project" value="InterPro"/>
</dbReference>
<accession>A0A1I0YPZ0</accession>
<dbReference type="PANTHER" id="PTHR39160:SF4">
    <property type="entry name" value="RESUSCITATION-PROMOTING FACTOR RPFB"/>
    <property type="match status" value="1"/>
</dbReference>
<keyword evidence="4" id="KW-1185">Reference proteome</keyword>
<proteinExistence type="predicted"/>
<dbReference type="EMBL" id="FOKI01000014">
    <property type="protein sequence ID" value="SFB14866.1"/>
    <property type="molecule type" value="Genomic_DNA"/>
</dbReference>
<dbReference type="SUPFAM" id="SSF50685">
    <property type="entry name" value="Barwin-like endoglucanases"/>
    <property type="match status" value="1"/>
</dbReference>
<reference evidence="3 4" key="1">
    <citation type="submission" date="2016-10" db="EMBL/GenBank/DDBJ databases">
        <authorList>
            <person name="de Groot N.N."/>
        </authorList>
    </citation>
    <scope>NUCLEOTIDE SEQUENCE [LARGE SCALE GENOMIC DNA]</scope>
    <source>
        <strain evidence="3 4">DSM 12271</strain>
    </source>
</reference>
<dbReference type="PROSITE" id="PS51109">
    <property type="entry name" value="G5"/>
    <property type="match status" value="1"/>
</dbReference>
<dbReference type="Gene3D" id="2.20.230.10">
    <property type="entry name" value="Resuscitation-promoting factor rpfb"/>
    <property type="match status" value="1"/>
</dbReference>
<evidence type="ECO:0000313" key="4">
    <source>
        <dbReference type="Proteomes" id="UP000198619"/>
    </source>
</evidence>
<organism evidence="3 4">
    <name type="scientific">Clostridium frigidicarnis</name>
    <dbReference type="NCBI Taxonomy" id="84698"/>
    <lineage>
        <taxon>Bacteria</taxon>
        <taxon>Bacillati</taxon>
        <taxon>Bacillota</taxon>
        <taxon>Clostridia</taxon>
        <taxon>Eubacteriales</taxon>
        <taxon>Clostridiaceae</taxon>
        <taxon>Clostridium</taxon>
    </lineage>
</organism>
<name>A0A1I0YPZ0_9CLOT</name>
<dbReference type="InterPro" id="IPR036908">
    <property type="entry name" value="RlpA-like_sf"/>
</dbReference>
<dbReference type="PANTHER" id="PTHR39160">
    <property type="entry name" value="CELL WALL-BINDING PROTEIN YOCH"/>
    <property type="match status" value="1"/>
</dbReference>
<sequence length="370" mass="40908">MLVDDFLANLTSFYMQAIMYKYVLPEGGNGMVEKFKNICKQYFSNGPKAAFIMSLVVVGIVVTIVSMRKTVVVVIDGEEKNVVTYKRTVEGALKDNRIEVGQKDKVEPNLDTNIGNHDIINIKKAVNVEIKVDGQQVDILTAEEDIESMLRAEGINVIEEDRVLPSKDSRVHDGMEIQVVRVETKTLTETQPIDYNTVVNKDDNLANNQTKVVQEGSNGEREVSVRVVYEDGKEVSRKIISENVVKQPTDKIMLQGTLGVLNLSRGAADQTLYKLSMQVRSTAYCDTGNNGNHITASGTATVRNPNGYSTIAVDPRVIPLGSKVYVEGYGYAIASDTGGAIKGNRIDLFFDSPSEVYNWGVKYVTMYVLK</sequence>